<comment type="caution">
    <text evidence="1">The sequence shown here is derived from an EMBL/GenBank/DDBJ whole genome shotgun (WGS) entry which is preliminary data.</text>
</comment>
<dbReference type="EMBL" id="RDQH01000328">
    <property type="protein sequence ID" value="RXI06070.1"/>
    <property type="molecule type" value="Genomic_DNA"/>
</dbReference>
<accession>A0A498KCK1</accession>
<name>A0A498KCK1_MALDO</name>
<dbReference type="AlphaFoldDB" id="A0A498KCK1"/>
<proteinExistence type="predicted"/>
<dbReference type="PANTHER" id="PTHR48221:SF2">
    <property type="entry name" value="ACYL-COA SYNTHETASE FAMILY PROTEIN"/>
    <property type="match status" value="1"/>
</dbReference>
<evidence type="ECO:0000313" key="2">
    <source>
        <dbReference type="Proteomes" id="UP000290289"/>
    </source>
</evidence>
<dbReference type="PANTHER" id="PTHR48221">
    <property type="entry name" value="ACYL-COA SYNTHETASE FAMILY PROTEIN"/>
    <property type="match status" value="1"/>
</dbReference>
<evidence type="ECO:0000313" key="1">
    <source>
        <dbReference type="EMBL" id="RXI06070.1"/>
    </source>
</evidence>
<protein>
    <submittedName>
        <fullName evidence="1">Uncharacterized protein</fullName>
    </submittedName>
</protein>
<sequence length="678" mass="76782">MTTLPEITDLFARLAIHLKIPNDTSFPPRTSKEDLDDAALDLSISELNQSLNPNGDFRVRVLDTVLSLMCFKAPQVFDSEIEYLVNTIAAVLLSSVRCKVFRYPKGEILLIGSSISQQDCGHLIEACADVLEKLEGHGKLSDSILCAIVRVASSASFYRHQLMPVLGVKSVDAKNTMISKLLCHLPREKFLENNKIPLRLLLWYLDPLILKRDISNILQETMERPFLCLSRKFHESNDWRSIITLLVLSPFMFVEARALLHRWFLVTGLASVLELLIQLVSTTLDVVSRPMFWGISAEVGAKLPFLNAYFPYNQPLLRTLVGPLSYDGLLQLVHNTKDPVPFAQKQLYPTFKPPTVKVATIDHKSIWSLAINFPDWFYLASALLFSEKSTHDSCHPECILAASKVGKTHEELPYVAAARYIAWILSPLSKSHHASLADCLIKSSVSLALKQFGSGSHDKEIHGYKKKLKKPKLCEEESASIAVWLNGFSNIYTRYCNETSETKPSCGLNLQKNVLFRRIPLGILLSCPHRINEDECELLLHYAATGRIFQLRETKTTGLKHVKWSSKWHTNSTAWGDECNEKEASAGACLVFSLTDIIESMSASLFETEDARADFICRVKMQVSKYLIKCIKRLIQLKIDNGNWEVMDLRRRLENWRHQGQEVPELNKDLDDVIPFLI</sequence>
<dbReference type="Proteomes" id="UP000290289">
    <property type="component" value="Chromosome 2"/>
</dbReference>
<organism evidence="1 2">
    <name type="scientific">Malus domestica</name>
    <name type="common">Apple</name>
    <name type="synonym">Pyrus malus</name>
    <dbReference type="NCBI Taxonomy" id="3750"/>
    <lineage>
        <taxon>Eukaryota</taxon>
        <taxon>Viridiplantae</taxon>
        <taxon>Streptophyta</taxon>
        <taxon>Embryophyta</taxon>
        <taxon>Tracheophyta</taxon>
        <taxon>Spermatophyta</taxon>
        <taxon>Magnoliopsida</taxon>
        <taxon>eudicotyledons</taxon>
        <taxon>Gunneridae</taxon>
        <taxon>Pentapetalae</taxon>
        <taxon>rosids</taxon>
        <taxon>fabids</taxon>
        <taxon>Rosales</taxon>
        <taxon>Rosaceae</taxon>
        <taxon>Amygdaloideae</taxon>
        <taxon>Maleae</taxon>
        <taxon>Malus</taxon>
    </lineage>
</organism>
<gene>
    <name evidence="1" type="ORF">DVH24_018112</name>
</gene>
<keyword evidence="2" id="KW-1185">Reference proteome</keyword>
<reference evidence="1 2" key="1">
    <citation type="submission" date="2018-10" db="EMBL/GenBank/DDBJ databases">
        <title>A high-quality apple genome assembly.</title>
        <authorList>
            <person name="Hu J."/>
        </authorList>
    </citation>
    <scope>NUCLEOTIDE SEQUENCE [LARGE SCALE GENOMIC DNA]</scope>
    <source>
        <strain evidence="2">cv. HFTH1</strain>
        <tissue evidence="1">Young leaf</tissue>
    </source>
</reference>